<evidence type="ECO:0000256" key="5">
    <source>
        <dbReference type="ARBA" id="ARBA00022692"/>
    </source>
</evidence>
<dbReference type="PROSITE" id="PS50850">
    <property type="entry name" value="MFS"/>
    <property type="match status" value="1"/>
</dbReference>
<dbReference type="Gene3D" id="1.20.1250.20">
    <property type="entry name" value="MFS general substrate transporter like domains"/>
    <property type="match status" value="1"/>
</dbReference>
<feature type="compositionally biased region" description="Basic residues" evidence="15">
    <location>
        <begin position="1665"/>
        <end position="1676"/>
    </location>
</feature>
<dbReference type="InterPro" id="IPR001841">
    <property type="entry name" value="Znf_RING"/>
</dbReference>
<dbReference type="NCBIfam" id="TIGR00879">
    <property type="entry name" value="SP"/>
    <property type="match status" value="1"/>
</dbReference>
<accession>A0A0E9NQA7</accession>
<feature type="domain" description="Major facilitator superfamily (MFS) profile" evidence="18">
    <location>
        <begin position="696"/>
        <end position="1128"/>
    </location>
</feature>
<feature type="transmembrane region" description="Helical" evidence="16">
    <location>
        <begin position="943"/>
        <end position="964"/>
    </location>
</feature>
<dbReference type="PANTHER" id="PTHR10357">
    <property type="entry name" value="ALPHA-AMYLASE FAMILY MEMBER"/>
    <property type="match status" value="1"/>
</dbReference>
<comment type="subcellular location">
    <subcellularLocation>
        <location evidence="1">Membrane</location>
        <topology evidence="1">Multi-pass membrane protein</topology>
    </subcellularLocation>
</comment>
<feature type="transmembrane region" description="Helical" evidence="16">
    <location>
        <begin position="1009"/>
        <end position="1031"/>
    </location>
</feature>
<feature type="transmembrane region" description="Helical" evidence="16">
    <location>
        <begin position="1074"/>
        <end position="1093"/>
    </location>
</feature>
<dbReference type="GO" id="GO:0000025">
    <property type="term" value="P:maltose catabolic process"/>
    <property type="evidence" value="ECO:0007669"/>
    <property type="project" value="TreeGrafter"/>
</dbReference>
<feature type="transmembrane region" description="Helical" evidence="16">
    <location>
        <begin position="853"/>
        <end position="874"/>
    </location>
</feature>
<evidence type="ECO:0000256" key="2">
    <source>
        <dbReference type="ARBA" id="ARBA00008061"/>
    </source>
</evidence>
<evidence type="ECO:0000313" key="20">
    <source>
        <dbReference type="Proteomes" id="UP000033140"/>
    </source>
</evidence>
<dbReference type="InterPro" id="IPR020846">
    <property type="entry name" value="MFS_dom"/>
</dbReference>
<keyword evidence="13" id="KW-0462">Maltose metabolism</keyword>
<keyword evidence="11 16" id="KW-0472">Membrane</keyword>
<dbReference type="InterPro" id="IPR017853">
    <property type="entry name" value="GH"/>
</dbReference>
<comment type="similarity">
    <text evidence="2">Belongs to the glycosyl hydrolase 13 family.</text>
</comment>
<evidence type="ECO:0000256" key="1">
    <source>
        <dbReference type="ARBA" id="ARBA00004141"/>
    </source>
</evidence>
<dbReference type="Pfam" id="PF00128">
    <property type="entry name" value="Alpha-amylase"/>
    <property type="match status" value="1"/>
</dbReference>
<feature type="transmembrane region" description="Helical" evidence="16">
    <location>
        <begin position="976"/>
        <end position="997"/>
    </location>
</feature>
<dbReference type="FunFam" id="3.90.400.10:FF:000004">
    <property type="entry name" value="Oligo-1,6-glucosidase"/>
    <property type="match status" value="1"/>
</dbReference>
<evidence type="ECO:0000256" key="3">
    <source>
        <dbReference type="ARBA" id="ARBA00010992"/>
    </source>
</evidence>
<dbReference type="GO" id="GO:0004556">
    <property type="term" value="F:alpha-amylase activity"/>
    <property type="evidence" value="ECO:0007669"/>
    <property type="project" value="TreeGrafter"/>
</dbReference>
<feature type="region of interest" description="Disordered" evidence="15">
    <location>
        <begin position="1540"/>
        <end position="1567"/>
    </location>
</feature>
<dbReference type="Gene3D" id="3.20.20.80">
    <property type="entry name" value="Glycosidases"/>
    <property type="match status" value="1"/>
</dbReference>
<evidence type="ECO:0000256" key="4">
    <source>
        <dbReference type="ARBA" id="ARBA00022448"/>
    </source>
</evidence>
<dbReference type="Pfam" id="PF14634">
    <property type="entry name" value="zf-RING_5"/>
    <property type="match status" value="1"/>
</dbReference>
<dbReference type="Gene3D" id="2.60.40.1180">
    <property type="entry name" value="Golgi alpha-mannosidase II"/>
    <property type="match status" value="1"/>
</dbReference>
<feature type="transmembrane region" description="Helical" evidence="16">
    <location>
        <begin position="821"/>
        <end position="841"/>
    </location>
</feature>
<dbReference type="InterPro" id="IPR003663">
    <property type="entry name" value="Sugar/inositol_transpt"/>
</dbReference>
<keyword evidence="8" id="KW-0378">Hydrolase</keyword>
<feature type="transmembrane region" description="Helical" evidence="16">
    <location>
        <begin position="1105"/>
        <end position="1125"/>
    </location>
</feature>
<dbReference type="Pfam" id="PF00083">
    <property type="entry name" value="Sugar_tr"/>
    <property type="match status" value="1"/>
</dbReference>
<dbReference type="InterPro" id="IPR036259">
    <property type="entry name" value="MFS_trans_sf"/>
</dbReference>
<keyword evidence="6" id="KW-0479">Metal-binding</keyword>
<dbReference type="GO" id="GO:0022857">
    <property type="term" value="F:transmembrane transporter activity"/>
    <property type="evidence" value="ECO:0007669"/>
    <property type="project" value="InterPro"/>
</dbReference>
<dbReference type="PROSITE" id="PS00518">
    <property type="entry name" value="ZF_RING_1"/>
    <property type="match status" value="1"/>
</dbReference>
<evidence type="ECO:0000256" key="6">
    <source>
        <dbReference type="ARBA" id="ARBA00022723"/>
    </source>
</evidence>
<reference evidence="19 20" key="3">
    <citation type="journal article" date="2015" name="Genome Announc.">
        <title>Draft Genome Sequence of the Archiascomycetous Yeast Saitoella complicata.</title>
        <authorList>
            <person name="Yamauchi K."/>
            <person name="Kondo S."/>
            <person name="Hamamoto M."/>
            <person name="Takahashi Y."/>
            <person name="Ogura Y."/>
            <person name="Hayashi T."/>
            <person name="Nishida H."/>
        </authorList>
    </citation>
    <scope>NUCLEOTIDE SEQUENCE [LARGE SCALE GENOMIC DNA]</scope>
    <source>
        <strain evidence="19 20">NRRL Y-17804</strain>
    </source>
</reference>
<evidence type="ECO:0000256" key="7">
    <source>
        <dbReference type="ARBA" id="ARBA00022771"/>
    </source>
</evidence>
<evidence type="ECO:0000256" key="12">
    <source>
        <dbReference type="ARBA" id="ARBA00023295"/>
    </source>
</evidence>
<feature type="domain" description="RING-type" evidence="17">
    <location>
        <begin position="1481"/>
        <end position="1526"/>
    </location>
</feature>
<dbReference type="SUPFAM" id="SSF57850">
    <property type="entry name" value="RING/U-box"/>
    <property type="match status" value="1"/>
</dbReference>
<dbReference type="PRINTS" id="PR00171">
    <property type="entry name" value="SUGRTRNSPORT"/>
</dbReference>
<name>A0A0E9NQA7_SAICN</name>
<dbReference type="InterPro" id="IPR013780">
    <property type="entry name" value="Glyco_hydro_b"/>
</dbReference>
<dbReference type="GO" id="GO:0005987">
    <property type="term" value="P:sucrose catabolic process"/>
    <property type="evidence" value="ECO:0007669"/>
    <property type="project" value="TreeGrafter"/>
</dbReference>
<dbReference type="InterPro" id="IPR005829">
    <property type="entry name" value="Sugar_transporter_CS"/>
</dbReference>
<feature type="compositionally biased region" description="Polar residues" evidence="15">
    <location>
        <begin position="1545"/>
        <end position="1555"/>
    </location>
</feature>
<dbReference type="PROSITE" id="PS00217">
    <property type="entry name" value="SUGAR_TRANSPORT_2"/>
    <property type="match status" value="1"/>
</dbReference>
<evidence type="ECO:0008006" key="21">
    <source>
        <dbReference type="Google" id="ProtNLM"/>
    </source>
</evidence>
<feature type="region of interest" description="Disordered" evidence="15">
    <location>
        <begin position="1657"/>
        <end position="1676"/>
    </location>
</feature>
<dbReference type="SMART" id="SM00642">
    <property type="entry name" value="Aamy"/>
    <property type="match status" value="1"/>
</dbReference>
<feature type="transmembrane region" description="Helical" evidence="16">
    <location>
        <begin position="1275"/>
        <end position="1298"/>
    </location>
</feature>
<evidence type="ECO:0000256" key="13">
    <source>
        <dbReference type="ARBA" id="ARBA00026248"/>
    </source>
</evidence>
<protein>
    <recommendedName>
        <fullName evidence="21">Major facilitator superfamily (MFS) profile domain-containing protein</fullName>
    </recommendedName>
</protein>
<dbReference type="PROSITE" id="PS50089">
    <property type="entry name" value="ZF_RING_2"/>
    <property type="match status" value="1"/>
</dbReference>
<comment type="caution">
    <text evidence="19">The sequence shown here is derived from an EMBL/GenBank/DDBJ whole genome shotgun (WGS) entry which is preliminary data.</text>
</comment>
<dbReference type="GO" id="GO:0008270">
    <property type="term" value="F:zinc ion binding"/>
    <property type="evidence" value="ECO:0007669"/>
    <property type="project" value="UniProtKB-KW"/>
</dbReference>
<feature type="transmembrane region" description="Helical" evidence="16">
    <location>
        <begin position="765"/>
        <end position="783"/>
    </location>
</feature>
<dbReference type="SUPFAM" id="SSF51445">
    <property type="entry name" value="(Trans)glycosidases"/>
    <property type="match status" value="1"/>
</dbReference>
<dbReference type="GO" id="GO:0016020">
    <property type="term" value="C:membrane"/>
    <property type="evidence" value="ECO:0007669"/>
    <property type="project" value="UniProtKB-SubCell"/>
</dbReference>
<keyword evidence="12" id="KW-0326">Glycosidase</keyword>
<dbReference type="InterPro" id="IPR006047">
    <property type="entry name" value="GH13_cat_dom"/>
</dbReference>
<feature type="transmembrane region" description="Helical" evidence="16">
    <location>
        <begin position="1310"/>
        <end position="1332"/>
    </location>
</feature>
<evidence type="ECO:0000256" key="8">
    <source>
        <dbReference type="ARBA" id="ARBA00022801"/>
    </source>
</evidence>
<comment type="similarity">
    <text evidence="3">Belongs to the major facilitator superfamily. Sugar transporter (TC 2.A.1.1) family.</text>
</comment>
<dbReference type="SUPFAM" id="SSF51011">
    <property type="entry name" value="Glycosyl hydrolase domain"/>
    <property type="match status" value="1"/>
</dbReference>
<evidence type="ECO:0000256" key="16">
    <source>
        <dbReference type="SAM" id="Phobius"/>
    </source>
</evidence>
<evidence type="ECO:0000256" key="9">
    <source>
        <dbReference type="ARBA" id="ARBA00022833"/>
    </source>
</evidence>
<keyword evidence="20" id="KW-1185">Reference proteome</keyword>
<dbReference type="CDD" id="cd11333">
    <property type="entry name" value="AmyAc_SI_OligoGlu_DGase"/>
    <property type="match status" value="1"/>
</dbReference>
<dbReference type="SUPFAM" id="SSF103473">
    <property type="entry name" value="MFS general substrate transporter"/>
    <property type="match status" value="1"/>
</dbReference>
<evidence type="ECO:0000313" key="19">
    <source>
        <dbReference type="EMBL" id="GAO51610.1"/>
    </source>
</evidence>
<feature type="transmembrane region" description="Helical" evidence="16">
    <location>
        <begin position="729"/>
        <end position="753"/>
    </location>
</feature>
<evidence type="ECO:0000256" key="10">
    <source>
        <dbReference type="ARBA" id="ARBA00022989"/>
    </source>
</evidence>
<dbReference type="GO" id="GO:0033934">
    <property type="term" value="F:glucan 1,4-alpha-maltotriohydrolase activity"/>
    <property type="evidence" value="ECO:0007669"/>
    <property type="project" value="TreeGrafter"/>
</dbReference>
<dbReference type="FunFam" id="3.20.20.80:FF:000087">
    <property type="entry name" value="Oligo-1,6-glucosidase IMA1"/>
    <property type="match status" value="1"/>
</dbReference>
<dbReference type="EMBL" id="BACD03000049">
    <property type="protein sequence ID" value="GAO51610.1"/>
    <property type="molecule type" value="Genomic_DNA"/>
</dbReference>
<keyword evidence="4" id="KW-0813">Transport</keyword>
<evidence type="ECO:0000256" key="11">
    <source>
        <dbReference type="ARBA" id="ARBA00023136"/>
    </source>
</evidence>
<keyword evidence="9" id="KW-0862">Zinc</keyword>
<feature type="transmembrane region" description="Helical" evidence="16">
    <location>
        <begin position="789"/>
        <end position="809"/>
    </location>
</feature>
<feature type="transmembrane region" description="Helical" evidence="16">
    <location>
        <begin position="1389"/>
        <end position="1418"/>
    </location>
</feature>
<dbReference type="STRING" id="698492.A0A0E9NQA7"/>
<dbReference type="InterPro" id="IPR013083">
    <property type="entry name" value="Znf_RING/FYVE/PHD"/>
</dbReference>
<dbReference type="GO" id="GO:0004574">
    <property type="term" value="F:oligo-1,6-glucosidase activity"/>
    <property type="evidence" value="ECO:0007669"/>
    <property type="project" value="TreeGrafter"/>
</dbReference>
<feature type="transmembrane region" description="Helical" evidence="16">
    <location>
        <begin position="1037"/>
        <end position="1062"/>
    </location>
</feature>
<proteinExistence type="inferred from homology"/>
<keyword evidence="10 16" id="KW-1133">Transmembrane helix</keyword>
<reference evidence="19 20" key="2">
    <citation type="journal article" date="2014" name="J. Gen. Appl. Microbiol.">
        <title>The early diverging ascomycetous budding yeast Saitoella complicata has three histone deacetylases belonging to the Clr6, Hos2, and Rpd3 lineages.</title>
        <authorList>
            <person name="Nishida H."/>
            <person name="Matsumoto T."/>
            <person name="Kondo S."/>
            <person name="Hamamoto M."/>
            <person name="Yoshikawa H."/>
        </authorList>
    </citation>
    <scope>NUCLEOTIDE SEQUENCE [LARGE SCALE GENOMIC DNA]</scope>
    <source>
        <strain evidence="19 20">NRRL Y-17804</strain>
    </source>
</reference>
<evidence type="ECO:0000259" key="17">
    <source>
        <dbReference type="PROSITE" id="PS50089"/>
    </source>
</evidence>
<evidence type="ECO:0000256" key="15">
    <source>
        <dbReference type="SAM" id="MobiDB-lite"/>
    </source>
</evidence>
<keyword evidence="7 14" id="KW-0863">Zinc-finger</keyword>
<dbReference type="Proteomes" id="UP000033140">
    <property type="component" value="Unassembled WGS sequence"/>
</dbReference>
<dbReference type="FunFam" id="2.60.40.1180:FF:000007">
    <property type="entry name" value="Sucrose isomerase"/>
    <property type="match status" value="1"/>
</dbReference>
<dbReference type="Gene3D" id="3.90.400.10">
    <property type="entry name" value="Oligo-1,6-glucosidase, Domain 2"/>
    <property type="match status" value="1"/>
</dbReference>
<feature type="transmembrane region" description="Helical" evidence="16">
    <location>
        <begin position="1352"/>
        <end position="1377"/>
    </location>
</feature>
<dbReference type="PROSITE" id="PS00216">
    <property type="entry name" value="SUGAR_TRANSPORT_1"/>
    <property type="match status" value="1"/>
</dbReference>
<dbReference type="InterPro" id="IPR005828">
    <property type="entry name" value="MFS_sugar_transport-like"/>
</dbReference>
<sequence>MPNDMTTSLQTETTFDSQPLSTQSPLHPWWKSAIIYQIYPSSFLDTRGTGTGTLAGITSKLPYLKSLGVDCIWLSPIYESPLHDKGYDISDYRKIDPRYGSMEVWGEMVEKAHEIGIKVMMDLVVNHTSFLHAWFKESRSSKTSEKRDWYIWRPPRYDADGTRMPPNNWQSIFRGPAWTYDNSTGEYYLHLFCREQPDLNWENPEVRKAVYAMMHFWLSRGVDGFRMDVINLLSKSPGLPDAKVVDETRFEQPAMEHYVNGPRIHEFLREMRGEVLSKYPEAITVGETPFTHDTEVMRKYTLGATAGDAYELDMCFNFELVDLDCATTDPFLKRDVPLPDLKRTIQKWQSHGGWNALYLENHDQPRSVSRFTTAATGTPELRDLAAKMLALMECTLSGTVYIYQGQELGMYNAPEEWGIEEYKDVATQNYRRDMTSKEVPVEEIMRRVRAKARDHARTPMQWNRSTSHAGFTTGEPWMRVNPSYSDGVNAEDEEQDPDSVFHFWRRMIEVRKEYAGALVHGSFTLLAEEDERVFAYVRESGEGERMLVVMNWSGEDVRWSVPEEARDGVEVVVGNYGVEGKVIEEGGVVKLRAWEGRVAEIQISRSLKSIKFAIDPDQERDPSENAISVATYGISQDAVKLKGWHLNHETMRGGMVCPYINRPLIRPFVLSLSLYKQTLLHNLDNCDMGKLYTYGCAAFTAVGSFMWGYDSGVFGTTIAQPSWNTYYGYPTGAILGGIISSYAGGAAVGCILATMSDRIGRRRTVQIGGLTAFVGTLLMAAAVNVEMLLVGRVIAGLAIGILYSSIPLYQSEIAPPTKRGFVVGLHTLFISTGFALANWIGYASYWSGNDFQFRFPMSFQCLPALILTIGMQFLPESPRWLIEQGRYEEAYTVTKRLHYTDTQDETFFEQEFHQMKEQITYEKQEEVTSTLELFRRPSYRKRILLAIFIQVGTQACGTNVVNYYQTKIYESVGIKGSTVLLLAALYGMVGPLSTLVSTNFIDRWGRVKATFWSLIFLGIDFIFLAALIATYSNKAGAGAAIAFLFLFSIIYSLGFNAVWAVYTTELFPMALRARGGAIATFFSFVTQIIFSQASPTAFENLGWKYYIVFIVLDFVFAGMVLMFCVETKGKTLEEINELFGERVVVRMDERGEVEMERGVISPVDGDEKVKMGGHIEDVDDPSQQSPVAFCRPAARCRPWDVPCHLISQGSPQLERLRVNVNRTQNTAPSITSAIFLVFLLARLVFSLLPNPAFTPAMPFPEARAIPRTISTFQSVLLTCYHIAVFQLWTIAFMFTLGPEGWSAFPLAVKVAYLVPYVVTGIFGWGGPAYIAVMPQHNIGLSDPIRTPTECVIRLLLLWAYWTLVHLLWAAAFLLAFVADDNSIWQEQRYWGGISLIVVVRTAFLMPMVITGCSGGWGWPNKQNMRLAYPNLYPAPRTQISTGTAELRTVTIHDIPSRTTSLPRQAISSLPTTSRQPFNTTCPVCFDDPGSRDGMDFLVTECNHQICEECVDLLFAVDLQGQCPVCRHSVHRDELLDYAPPVTAGDESSTELQSIGVTERPSVPSPDEPNLFTALPEGRDSEPTQEDIRVTEKNEENDCWCIGCKVHLSKLKLGEAFDVLIEKGIRENLCNDCEDYVPDEEPATFAWFLLMRASKDMVEPEQNTMSRRKRRQALQNL</sequence>
<evidence type="ECO:0000256" key="14">
    <source>
        <dbReference type="PROSITE-ProRule" id="PRU00175"/>
    </source>
</evidence>
<reference evidence="19 20" key="1">
    <citation type="journal article" date="2011" name="J. Gen. Appl. Microbiol.">
        <title>Draft genome sequencing of the enigmatic yeast Saitoella complicata.</title>
        <authorList>
            <person name="Nishida H."/>
            <person name="Hamamoto M."/>
            <person name="Sugiyama J."/>
        </authorList>
    </citation>
    <scope>NUCLEOTIDE SEQUENCE [LARGE SCALE GENOMIC DNA]</scope>
    <source>
        <strain evidence="19 20">NRRL Y-17804</strain>
    </source>
</reference>
<dbReference type="InterPro" id="IPR045857">
    <property type="entry name" value="O16G_dom_2"/>
</dbReference>
<feature type="region of interest" description="Disordered" evidence="15">
    <location>
        <begin position="1"/>
        <end position="20"/>
    </location>
</feature>
<dbReference type="SMART" id="SM00184">
    <property type="entry name" value="RING"/>
    <property type="match status" value="1"/>
</dbReference>
<organism evidence="19 20">
    <name type="scientific">Saitoella complicata (strain BCRC 22490 / CBS 7301 / JCM 7358 / NBRC 10748 / NRRL Y-17804)</name>
    <dbReference type="NCBI Taxonomy" id="698492"/>
    <lineage>
        <taxon>Eukaryota</taxon>
        <taxon>Fungi</taxon>
        <taxon>Dikarya</taxon>
        <taxon>Ascomycota</taxon>
        <taxon>Taphrinomycotina</taxon>
        <taxon>Taphrinomycotina incertae sedis</taxon>
        <taxon>Saitoella</taxon>
    </lineage>
</organism>
<evidence type="ECO:0000259" key="18">
    <source>
        <dbReference type="PROSITE" id="PS50850"/>
    </source>
</evidence>
<dbReference type="InterPro" id="IPR017907">
    <property type="entry name" value="Znf_RING_CS"/>
</dbReference>
<dbReference type="Gene3D" id="3.30.40.10">
    <property type="entry name" value="Zinc/RING finger domain, C3HC4 (zinc finger)"/>
    <property type="match status" value="1"/>
</dbReference>
<dbReference type="FunFam" id="1.20.1250.20:FF:000090">
    <property type="entry name" value="MFS sugar transporter, putative"/>
    <property type="match status" value="1"/>
</dbReference>
<gene>
    <name evidence="19" type="ORF">G7K_5706-t1</name>
</gene>
<keyword evidence="5 16" id="KW-0812">Transmembrane</keyword>
<dbReference type="GO" id="GO:0004575">
    <property type="term" value="F:sucrose alpha-glucosidase activity"/>
    <property type="evidence" value="ECO:0007669"/>
    <property type="project" value="TreeGrafter"/>
</dbReference>
<dbReference type="PANTHER" id="PTHR10357:SF179">
    <property type="entry name" value="NEUTRAL AND BASIC AMINO ACID TRANSPORT PROTEIN RBAT"/>
    <property type="match status" value="1"/>
</dbReference>